<feature type="compositionally biased region" description="Acidic residues" evidence="1">
    <location>
        <begin position="2320"/>
        <end position="2331"/>
    </location>
</feature>
<feature type="region of interest" description="Disordered" evidence="1">
    <location>
        <begin position="2265"/>
        <end position="2302"/>
    </location>
</feature>
<sequence>MTRSSRTRPSRGRRARVTTLPQLLSTAVEADPDAIAVVLADAETTLAELTYAELDERSTRVARLLIGRGIGPEDLVAVVVPRSLEAVIAVWAVAKCGAGFVPVDPDAPAQRIARIVADSGAVLGLTVAAARPGLPAAANWLAIDTAEFAMELEEFAADPVTYADRLRPLRAEHPAYAVYTAEDAVPGIVVTQAGLSGLCDEQRIRYHVDGDARTLAFAAPADHAFVLELLLAIGGTAAMVVAAPTVHEGAELAALLLREDVTHAYLAHGVLESVDPAGLDELRVVICGGLPAPELAQRWAGPVSPGPFGAADRQVLHGYGAAETTVMTHVGPLGEPSVGTPVRGIAEYVLDERLSPVAEGDVGELYIAGAQLARGYRRRPVRTALRFVANPFAAPGGLPGENDMRLFRTGDLVRRTAEGTLEYVGPAGVVDEARDDAAKAEAPDDGPSWLVGRHDTVDEIGVRAVDAAKAELGDTAGVAVAAMSEAPRADEAGAHTDAGGRSVTSERAGAGAAPDVREVSAESGAGLDALEGADAAHRIPLGPMTRPSTTVEFEDTVLPSVPLSLAQQSMWEINRGDPESLAHNVCFAVRIGGHVRVEALQVAVVDVIERHQMLRTVYPAVGDTGSQAVLPLDQVLADLTPAELTESEIEGWLADYARIAFDVTVEVPVQIGIAAVAPDDHVVAVVAHRIAADEASITPFLRDLAVALLARRNRATPRWAPLPLQYADFALWQRTVLGDETDPESAAAREIEYWRTTMAGVAELRLPVDRQRPQIPRSGRGAEYSFTVAAGVHAGLEELVTGTGATLFTAVHAGFAALLARLSGNGDIVVGSRVAGRGIRELDGTIGLFENTVALRTRVDAAASFADLLAGVRRSDLEAFAHAELPFARVARALPVGEVAPWPRAALVVRAADQPQLALPGLSATGVEVAGTDRPCELRLAVVPRRDGDAPGGLSATFTYDTELFDEITIAGFAERLVHLLTAGVADPRRPIGDIDLLQPDERVRILTAWNNTRYSVEPGLLLDGYRQAVQQVPDAVAISCGDAKLTYAQFDSRVNQLARLLISRGVGPETAVALAIRPSTELLVGMYAILTAGGAFVPVDPDDPIERIAHILDVARPACVVTTVADTVPAPVDTQVLRLDTMDLGRFDPSPVRPDELTGSLLPGHPAYFMFAGDGHGAVVSHAAIDHQLEWMLAAYPLDSTDVYLHRSAATRARSPWGYFLPLRVGATLRLAPPEGRLDPLYLAETIAAQGVTVTDFAPSELALFAGRTAPGICPTLREIFVIGEALTGQTVAALQRICDARVHHLYGPAGVAVSVMYWPADGADRSNVPIGLPQWNTQVYVLDDRLRPVPVGVPGELFLGGAQLARGFAGRPPATADRFVANPFADGDAAGSRLYRTGDLVVWREGAGELPARLDYLGRTDPTAEESTEGSVSAASLVDALRPHTDRPIDAEDESAPEQSPQHRIDPVSPGIGDPLPHSERRAEPGYRADAERSSEGTEIPDPATISESEAGTSDQLPERMTGLESASPHESTPAWLQGHERPREWALDRESRNTATDSMSWSAGSELAERALESAVESEAQADAASPGESRLRESFEESPASAEAVAPERTPDSPEDSRTEADALPYREPLESLVELRADGEGTPSWAKRPDYPVAESEFGAEAVPPWAMRSHGSVEESESGWDAGPSWQARSGESAVPSWDRSSYGPLEDLDSPADAAPQQESASSGPTEEPSMPSRRESVTSSEPLAEPQARSEAGSAWRARTLGSGVKSEASRAKTAWRADPARESNVRGRELLSPAQERMWTLNRADQVVGARVPAAYHLPFVLRLTGSLDVESLSAALDDVINRHDVLRTVYPAVWEGGAGVSRPGRTVMAAQARPENPAAQRITANEVLAAVWELAAAPFDVTTEAPLRVRLFEISDLAPGSRREYVLAVVVHHIAADTTSLEPLISDLMAAYAARTAGHAPRWEPLPAQYADYLLRHEELLGAEWDHESVAAQQISYWRRQLSGLPAELPLPVDRMRPDVATLAGARTGLYIEAAVHAALLTLADRSGATLFTVVHAALATLLGRLTGSDDIPLGTPVSGRGEGEFDDLIGTFVNTVVLRARLNAAEPFTDLLIRQREMEAEAFAHSDIPFARLVRALDAERSTAHHPLFQVGVSVRSRPRLAVELPGLTVDDVDTDLEVSHFDLNLALTETHDPNGIPTGIDGELTYATDLFAGSTAEAIAIDLVELLTAIADNPAISVGGNDIDAQYEEAQYAEHDSNSDAPWWSVESGQESREWSDAPVDSWEDGHASGESVAAAFEAGHSDRAEYEVDSGESSEPSEPETAWRSADASPDGPTLASLLDHVASAEPDAVAIVAELPQDEGGTAEFTLGDLDARANRLARYLISLGVGPDSLVVLALPRSVDLGVAVYAVAKAGGAAVPIDPDGSVERGHEILAAAEPVCVLTDSDHPFAELDRAGSGADAPTRLLVPIGRRPVHTSQGQPTVIRVDELNLEGVPTHRLTDDDRIAPLHAQHPAWVVFPSGTERVVVSHAGALGQLHGDTAEFGLDGAQAALLRSASAFDVSVWDFWTAVAGEQMELAAEAARPRTLPDLMAAAVAANANSPAVVARGRSFSYAQLDVASSKLARRLIELGAGPQVPVAVAIPRSLEALVTVWSVAKTGAAVVPVEPFLPHERIGDLVADSGAALGVTVRGVSAGLPRIGHEWVVLDDPNFAAQVDSRSGAPITDAERVTALHPDDGAYVLYGAGDADHQQGAVVAHGDLARLSGQAEHYRLHHDSRILALAAPSSDEAVLELLLALGAAATLVVVPAAVDGGPELARLIGAERVTHAFLPGSVMRSMDPSALAGLEVIVTDTTETDDAHDAEEPAESAAPVEPSYPVEAAAAVVPEPVPARAQTPAERIIAEAREQASAAGLDIAAAPSAVWQLTQSEDLRDHVSLPVTGDREAYESKSADGVSAPPESDGNASSSTGLAGGASRTDPAEFADSPTRESIRTNSVGDVLSSGVGDRGVPQVDPAEPAQSHSGTGGEISSPADPIEAAELVSGTGDSDDATVRPTPPRAGEEPDKAGRLPHNGSEHSDRADARPAGVLPLSPRAIRVLDIDPSGREIRALSLDVPEDCPAEGVLTAAQGLLDRHPLLSARLAVATGSGPNALRTWAPAFARGTRDARLVLDDAAPRASVRQFVRAEGVAGVALRALTAELDPAHGRNIRFGLIADPETDVAQGSVATVVIVANGLVVDDSSWRIIIDELCAAWSGRGAPFGTPSTPDGVARGLAERATDASATGEMFWWRRTLAGLPAETPLDGADLITRGRVSLTLTTEGAAAVDAVAAAYHAEVQDVLLAALALVPRSRGTDALGAVVQLPADGRSIGGPESVRVVGGFTAAYPLPLNVDDIDIDDALAGGPAAGTIISRVKEQRRAVPAGGIGYGPLRYLNPATADELAALPNGRTAFRYRDLRPARAYPDTPPADLFLDITVDATEDGLRARFDYASAVLEADEVKELAGHWVRALGGLAEHGTRPDAGGFTPSDFPLVPLAQSDIDRLLLAQPELADLWPITPPQTDLIAPPSDSPTPQDDSSSDGHSAAVLQLPQRRAGQRESDSETPLPQLPQRRGGTRTPPSDSVKPRAELPRRRPESSVAQEDSASDLRTRIGESSATQFAVDLNGPLDDRRMRLAAQAVLDRHDGLRVVFATAEGDPVQLVLESVDVAWRTLDFTDMGEVGARTEVVRYEAADRLAPFDPERAPLLRFALLRSAREVHRMLVTAHPLLLDDRSLRLVMRDLLTAYARGPRSRQLPAVYPYRAYPAWLAMRDLHAARTAWYAALSGYDEPVMLARSAPEREISSATARVDLDLGAGDIARLSELAARPGISVRTVVQAAWGLLIGRTADRDDVVFGLAVPGRPAAVPDSDAMVGRFGGVVPARVCPEAGETVTELLRRLGSEQDQLLGQRCPALREIRESLGMEQLFDSVVVFADAADRVELTGILDGIAVAEVDGEADAISAFGYPITVAVALNGAVHISLRYRCGAISEPVANYLAYGLSALIRQIAEAPQARVADLDTRIDAMPADAPAAR</sequence>
<dbReference type="EMBL" id="JAHKNI010000021">
    <property type="protein sequence ID" value="MBU3067350.1"/>
    <property type="molecule type" value="Genomic_DNA"/>
</dbReference>
<dbReference type="SUPFAM" id="SSF56801">
    <property type="entry name" value="Acetyl-CoA synthetase-like"/>
    <property type="match status" value="4"/>
</dbReference>
<name>A0ABS6BC43_9NOCA</name>
<dbReference type="CDD" id="cd19540">
    <property type="entry name" value="LCL_NRPS-like"/>
    <property type="match status" value="2"/>
</dbReference>
<dbReference type="RefSeq" id="WP_215923440.1">
    <property type="nucleotide sequence ID" value="NZ_JAHKNI010000021.1"/>
</dbReference>
<feature type="compositionally biased region" description="Basic and acidic residues" evidence="1">
    <location>
        <begin position="3636"/>
        <end position="3648"/>
    </location>
</feature>
<feature type="domain" description="Condensation" evidence="3">
    <location>
        <begin position="3248"/>
        <end position="3536"/>
    </location>
</feature>
<dbReference type="InterPro" id="IPR001242">
    <property type="entry name" value="Condensation_dom"/>
</dbReference>
<feature type="compositionally biased region" description="Basic and acidic residues" evidence="1">
    <location>
        <begin position="3072"/>
        <end position="3095"/>
    </location>
</feature>
<feature type="region of interest" description="Disordered" evidence="1">
    <location>
        <begin position="2868"/>
        <end position="2887"/>
    </location>
</feature>
<feature type="region of interest" description="Disordered" evidence="1">
    <location>
        <begin position="2316"/>
        <end position="2347"/>
    </location>
</feature>
<keyword evidence="5" id="KW-1185">Reference proteome</keyword>
<feature type="compositionally biased region" description="Low complexity" evidence="1">
    <location>
        <begin position="2975"/>
        <end position="2988"/>
    </location>
</feature>
<evidence type="ECO:0000313" key="5">
    <source>
        <dbReference type="Proteomes" id="UP000733379"/>
    </source>
</evidence>
<dbReference type="Proteomes" id="UP000733379">
    <property type="component" value="Unassembled WGS sequence"/>
</dbReference>
<feature type="region of interest" description="Disordered" evidence="1">
    <location>
        <begin position="1449"/>
        <end position="1798"/>
    </location>
</feature>
<feature type="compositionally biased region" description="Polar residues" evidence="1">
    <location>
        <begin position="1508"/>
        <end position="1518"/>
    </location>
</feature>
<proteinExistence type="predicted"/>
<dbReference type="InterPro" id="IPR042099">
    <property type="entry name" value="ANL_N_sf"/>
</dbReference>
<dbReference type="Pfam" id="PF00501">
    <property type="entry name" value="AMP-binding"/>
    <property type="match status" value="4"/>
</dbReference>
<accession>A0ABS6BC43</accession>
<dbReference type="InterPro" id="IPR000873">
    <property type="entry name" value="AMP-dep_synth/lig_dom"/>
</dbReference>
<feature type="compositionally biased region" description="Low complexity" evidence="1">
    <location>
        <begin position="1601"/>
        <end position="1612"/>
    </location>
</feature>
<feature type="domain" description="AMP-dependent synthetase/ligase" evidence="2">
    <location>
        <begin position="26"/>
        <end position="376"/>
    </location>
</feature>
<organism evidence="4 5">
    <name type="scientific">Nocardia albiluteola</name>
    <dbReference type="NCBI Taxonomy" id="2842303"/>
    <lineage>
        <taxon>Bacteria</taxon>
        <taxon>Bacillati</taxon>
        <taxon>Actinomycetota</taxon>
        <taxon>Actinomycetes</taxon>
        <taxon>Mycobacteriales</taxon>
        <taxon>Nocardiaceae</taxon>
        <taxon>Nocardia</taxon>
    </lineage>
</organism>
<dbReference type="Gene3D" id="3.30.559.10">
    <property type="entry name" value="Chloramphenicol acetyltransferase-like domain"/>
    <property type="match status" value="4"/>
</dbReference>
<reference evidence="4 5" key="1">
    <citation type="submission" date="2021-06" db="EMBL/GenBank/DDBJ databases">
        <title>Actinomycetes sequencing.</title>
        <authorList>
            <person name="Shan Q."/>
        </authorList>
    </citation>
    <scope>NUCLEOTIDE SEQUENCE [LARGE SCALE GENOMIC DNA]</scope>
    <source>
        <strain evidence="4 5">NEAU-G5</strain>
    </source>
</reference>
<dbReference type="PANTHER" id="PTHR45527:SF1">
    <property type="entry name" value="FATTY ACID SYNTHASE"/>
    <property type="match status" value="1"/>
</dbReference>
<evidence type="ECO:0000256" key="1">
    <source>
        <dbReference type="SAM" id="MobiDB-lite"/>
    </source>
</evidence>
<feature type="region of interest" description="Disordered" evidence="1">
    <location>
        <begin position="1423"/>
        <end position="1442"/>
    </location>
</feature>
<feature type="region of interest" description="Disordered" evidence="1">
    <location>
        <begin position="3569"/>
        <end position="3664"/>
    </location>
</feature>
<feature type="compositionally biased region" description="Basic and acidic residues" evidence="1">
    <location>
        <begin position="1632"/>
        <end position="1644"/>
    </location>
</feature>
<feature type="domain" description="Condensation" evidence="3">
    <location>
        <begin position="3668"/>
        <end position="4073"/>
    </location>
</feature>
<dbReference type="Gene3D" id="2.30.38.10">
    <property type="entry name" value="Luciferase, Domain 3"/>
    <property type="match status" value="1"/>
</dbReference>
<evidence type="ECO:0000259" key="3">
    <source>
        <dbReference type="Pfam" id="PF00668"/>
    </source>
</evidence>
<evidence type="ECO:0000313" key="4">
    <source>
        <dbReference type="EMBL" id="MBU3067350.1"/>
    </source>
</evidence>
<protein>
    <submittedName>
        <fullName evidence="4">AMP-binding protein</fullName>
    </submittedName>
</protein>
<evidence type="ECO:0000259" key="2">
    <source>
        <dbReference type="Pfam" id="PF00501"/>
    </source>
</evidence>
<dbReference type="Gene3D" id="3.30.559.30">
    <property type="entry name" value="Nonribosomal peptide synthetase, condensation domain"/>
    <property type="match status" value="4"/>
</dbReference>
<feature type="region of interest" description="Disordered" evidence="1">
    <location>
        <begin position="2947"/>
        <end position="3100"/>
    </location>
</feature>
<dbReference type="PANTHER" id="PTHR45527">
    <property type="entry name" value="NONRIBOSOMAL PEPTIDE SYNTHETASE"/>
    <property type="match status" value="1"/>
</dbReference>
<comment type="caution">
    <text evidence="4">The sequence shown here is derived from an EMBL/GenBank/DDBJ whole genome shotgun (WGS) entry which is preliminary data.</text>
</comment>
<feature type="domain" description="AMP-dependent synthetase/ligase" evidence="2">
    <location>
        <begin position="2353"/>
        <end position="2605"/>
    </location>
</feature>
<feature type="compositionally biased region" description="Basic and acidic residues" evidence="1">
    <location>
        <begin position="1613"/>
        <end position="1625"/>
    </location>
</feature>
<dbReference type="Gene3D" id="3.40.50.980">
    <property type="match status" value="4"/>
</dbReference>
<feature type="domain" description="AMP-dependent synthetase/ligase" evidence="2">
    <location>
        <begin position="2607"/>
        <end position="2856"/>
    </location>
</feature>
<gene>
    <name evidence="4" type="ORF">KO481_38245</name>
</gene>
<dbReference type="SUPFAM" id="SSF52777">
    <property type="entry name" value="CoA-dependent acyltransferases"/>
    <property type="match status" value="8"/>
</dbReference>
<feature type="region of interest" description="Disordered" evidence="1">
    <location>
        <begin position="487"/>
        <end position="521"/>
    </location>
</feature>
<dbReference type="Pfam" id="PF00668">
    <property type="entry name" value="Condensation"/>
    <property type="match status" value="4"/>
</dbReference>
<feature type="domain" description="Condensation" evidence="3">
    <location>
        <begin position="561"/>
        <end position="1005"/>
    </location>
</feature>
<feature type="compositionally biased region" description="Basic and acidic residues" evidence="1">
    <location>
        <begin position="1787"/>
        <end position="1798"/>
    </location>
</feature>
<feature type="domain" description="AMP-dependent synthetase/ligase" evidence="2">
    <location>
        <begin position="1027"/>
        <end position="1370"/>
    </location>
</feature>
<dbReference type="Gene3D" id="3.40.50.12780">
    <property type="entry name" value="N-terminal domain of ligase-like"/>
    <property type="match status" value="2"/>
</dbReference>
<feature type="domain" description="Condensation" evidence="3">
    <location>
        <begin position="1799"/>
        <end position="2250"/>
    </location>
</feature>
<feature type="compositionally biased region" description="Basic and acidic residues" evidence="1">
    <location>
        <begin position="2947"/>
        <end position="2963"/>
    </location>
</feature>
<feature type="compositionally biased region" description="Polar residues" evidence="1">
    <location>
        <begin position="1556"/>
        <end position="1566"/>
    </location>
</feature>
<dbReference type="InterPro" id="IPR023213">
    <property type="entry name" value="CAT-like_dom_sf"/>
</dbReference>
<feature type="compositionally biased region" description="Basic and acidic residues" evidence="1">
    <location>
        <begin position="1541"/>
        <end position="1555"/>
    </location>
</feature>
<feature type="compositionally biased region" description="Basic and acidic residues" evidence="1">
    <location>
        <begin position="1479"/>
        <end position="1498"/>
    </location>
</feature>